<dbReference type="Proteomes" id="UP001229421">
    <property type="component" value="Unassembled WGS sequence"/>
</dbReference>
<dbReference type="AlphaFoldDB" id="A0AAD8K1F0"/>
<reference evidence="1" key="1">
    <citation type="journal article" date="2023" name="bioRxiv">
        <title>Improved chromosome-level genome assembly for marigold (Tagetes erecta).</title>
        <authorList>
            <person name="Jiang F."/>
            <person name="Yuan L."/>
            <person name="Wang S."/>
            <person name="Wang H."/>
            <person name="Xu D."/>
            <person name="Wang A."/>
            <person name="Fan W."/>
        </authorList>
    </citation>
    <scope>NUCLEOTIDE SEQUENCE</scope>
    <source>
        <strain evidence="1">WSJ</strain>
        <tissue evidence="1">Leaf</tissue>
    </source>
</reference>
<dbReference type="EMBL" id="JAUHHV010000008">
    <property type="protein sequence ID" value="KAK1414427.1"/>
    <property type="molecule type" value="Genomic_DNA"/>
</dbReference>
<protein>
    <submittedName>
        <fullName evidence="1">Uncharacterized protein</fullName>
    </submittedName>
</protein>
<gene>
    <name evidence="1" type="ORF">QVD17_30171</name>
</gene>
<evidence type="ECO:0000313" key="1">
    <source>
        <dbReference type="EMBL" id="KAK1414427.1"/>
    </source>
</evidence>
<comment type="caution">
    <text evidence="1">The sequence shown here is derived from an EMBL/GenBank/DDBJ whole genome shotgun (WGS) entry which is preliminary data.</text>
</comment>
<proteinExistence type="predicted"/>
<accession>A0AAD8K1F0</accession>
<evidence type="ECO:0000313" key="2">
    <source>
        <dbReference type="Proteomes" id="UP001229421"/>
    </source>
</evidence>
<name>A0AAD8K1F0_TARER</name>
<sequence>MSMDTITEKSQMHEHKEVLERRHLVNMSLSRTSKSIRMVLFVSAYSHVGYSAWFFCNQALCFCSFMSTFELMSFSLREFSSQDWKAKLNMPAADTRYRTEITGIARVFHDFRNGACRNLVCTAGQ</sequence>
<keyword evidence="2" id="KW-1185">Reference proteome</keyword>
<organism evidence="1 2">
    <name type="scientific">Tagetes erecta</name>
    <name type="common">African marigold</name>
    <dbReference type="NCBI Taxonomy" id="13708"/>
    <lineage>
        <taxon>Eukaryota</taxon>
        <taxon>Viridiplantae</taxon>
        <taxon>Streptophyta</taxon>
        <taxon>Embryophyta</taxon>
        <taxon>Tracheophyta</taxon>
        <taxon>Spermatophyta</taxon>
        <taxon>Magnoliopsida</taxon>
        <taxon>eudicotyledons</taxon>
        <taxon>Gunneridae</taxon>
        <taxon>Pentapetalae</taxon>
        <taxon>asterids</taxon>
        <taxon>campanulids</taxon>
        <taxon>Asterales</taxon>
        <taxon>Asteraceae</taxon>
        <taxon>Asteroideae</taxon>
        <taxon>Heliantheae alliance</taxon>
        <taxon>Tageteae</taxon>
        <taxon>Tagetes</taxon>
    </lineage>
</organism>